<sequence length="113" mass="11700">MGPPHPPSTQEQDQSFQPPGFEEFPEAPSVDSDAENPPGTNENGVAPLPMLPAPLSNGKTPTKETNKLGSPPPIAPPAFVSKPNTVQTNGTMTAAKQMTVLTNATAQTTALTP</sequence>
<feature type="region of interest" description="Disordered" evidence="1">
    <location>
        <begin position="1"/>
        <end position="86"/>
    </location>
</feature>
<accession>A0ABD2IBD1</accession>
<dbReference type="Proteomes" id="UP001620626">
    <property type="component" value="Unassembled WGS sequence"/>
</dbReference>
<evidence type="ECO:0000313" key="2">
    <source>
        <dbReference type="EMBL" id="KAL3077439.1"/>
    </source>
</evidence>
<evidence type="ECO:0000313" key="3">
    <source>
        <dbReference type="Proteomes" id="UP001620626"/>
    </source>
</evidence>
<protein>
    <submittedName>
        <fullName evidence="2">Uncharacterized protein</fullName>
    </submittedName>
</protein>
<feature type="compositionally biased region" description="Polar residues" evidence="1">
    <location>
        <begin position="8"/>
        <end position="17"/>
    </location>
</feature>
<keyword evidence="3" id="KW-1185">Reference proteome</keyword>
<comment type="caution">
    <text evidence="2">The sequence shown here is derived from an EMBL/GenBank/DDBJ whole genome shotgun (WGS) entry which is preliminary data.</text>
</comment>
<reference evidence="2 3" key="1">
    <citation type="submission" date="2024-10" db="EMBL/GenBank/DDBJ databases">
        <authorList>
            <person name="Kim D."/>
        </authorList>
    </citation>
    <scope>NUCLEOTIDE SEQUENCE [LARGE SCALE GENOMIC DNA]</scope>
    <source>
        <strain evidence="2">BH-2024</strain>
    </source>
</reference>
<organism evidence="2 3">
    <name type="scientific">Heterodera trifolii</name>
    <dbReference type="NCBI Taxonomy" id="157864"/>
    <lineage>
        <taxon>Eukaryota</taxon>
        <taxon>Metazoa</taxon>
        <taxon>Ecdysozoa</taxon>
        <taxon>Nematoda</taxon>
        <taxon>Chromadorea</taxon>
        <taxon>Rhabditida</taxon>
        <taxon>Tylenchina</taxon>
        <taxon>Tylenchomorpha</taxon>
        <taxon>Tylenchoidea</taxon>
        <taxon>Heteroderidae</taxon>
        <taxon>Heteroderinae</taxon>
        <taxon>Heterodera</taxon>
    </lineage>
</organism>
<dbReference type="EMBL" id="JBICBT010001228">
    <property type="protein sequence ID" value="KAL3077439.1"/>
    <property type="molecule type" value="Genomic_DNA"/>
</dbReference>
<dbReference type="AlphaFoldDB" id="A0ABD2IBD1"/>
<gene>
    <name evidence="2" type="ORF">niasHT_033977</name>
</gene>
<proteinExistence type="predicted"/>
<name>A0ABD2IBD1_9BILA</name>
<evidence type="ECO:0000256" key="1">
    <source>
        <dbReference type="SAM" id="MobiDB-lite"/>
    </source>
</evidence>